<dbReference type="PANTHER" id="PTHR43418">
    <property type="entry name" value="MULTIFUNCTIONAL TRYPTOPHAN BIOSYNTHESIS PROTEIN-RELATED"/>
    <property type="match status" value="1"/>
</dbReference>
<dbReference type="PRINTS" id="PR00097">
    <property type="entry name" value="ANTSNTHASEII"/>
</dbReference>
<dbReference type="CDD" id="cd01743">
    <property type="entry name" value="GATase1_Anthranilate_Synthase"/>
    <property type="match status" value="1"/>
</dbReference>
<evidence type="ECO:0000256" key="1">
    <source>
        <dbReference type="ARBA" id="ARBA00012266"/>
    </source>
</evidence>
<comment type="caution">
    <text evidence="6">The sequence shown here is derived from an EMBL/GenBank/DDBJ whole genome shotgun (WGS) entry which is preliminary data.</text>
</comment>
<dbReference type="OrthoDB" id="9786812at2"/>
<dbReference type="Pfam" id="PF00117">
    <property type="entry name" value="GATase"/>
    <property type="match status" value="1"/>
</dbReference>
<dbReference type="EMBL" id="PIPQ01000003">
    <property type="protein sequence ID" value="RUO40537.1"/>
    <property type="molecule type" value="Genomic_DNA"/>
</dbReference>
<keyword evidence="2" id="KW-0315">Glutamine amidotransferase</keyword>
<dbReference type="PANTHER" id="PTHR43418:SF2">
    <property type="entry name" value="BIFUNCTIONAL PROTEIN TRPGD"/>
    <property type="match status" value="1"/>
</dbReference>
<dbReference type="RefSeq" id="WP_126757413.1">
    <property type="nucleotide sequence ID" value="NZ_PIPQ01000003.1"/>
</dbReference>
<dbReference type="PRINTS" id="PR00096">
    <property type="entry name" value="GATASE"/>
</dbReference>
<dbReference type="InterPro" id="IPR017926">
    <property type="entry name" value="GATASE"/>
</dbReference>
<dbReference type="InterPro" id="IPR006221">
    <property type="entry name" value="TrpG/PapA_dom"/>
</dbReference>
<dbReference type="GO" id="GO:0004049">
    <property type="term" value="F:anthranilate synthase activity"/>
    <property type="evidence" value="ECO:0007669"/>
    <property type="project" value="UniProtKB-EC"/>
</dbReference>
<keyword evidence="3" id="KW-0456">Lyase</keyword>
<dbReference type="NCBIfam" id="TIGR00566">
    <property type="entry name" value="trpG_papA"/>
    <property type="match status" value="1"/>
</dbReference>
<evidence type="ECO:0000256" key="3">
    <source>
        <dbReference type="ARBA" id="ARBA00023239"/>
    </source>
</evidence>
<keyword evidence="7" id="KW-1185">Reference proteome</keyword>
<evidence type="ECO:0000313" key="6">
    <source>
        <dbReference type="EMBL" id="RUO40537.1"/>
    </source>
</evidence>
<evidence type="ECO:0000256" key="2">
    <source>
        <dbReference type="ARBA" id="ARBA00022962"/>
    </source>
</evidence>
<dbReference type="Gene3D" id="3.40.50.880">
    <property type="match status" value="1"/>
</dbReference>
<dbReference type="InterPro" id="IPR050472">
    <property type="entry name" value="Anth_synth/Amidotransfase"/>
</dbReference>
<dbReference type="GO" id="GO:0002047">
    <property type="term" value="P:phenazine biosynthetic process"/>
    <property type="evidence" value="ECO:0007669"/>
    <property type="project" value="TreeGrafter"/>
</dbReference>
<proteinExistence type="predicted"/>
<evidence type="ECO:0000313" key="7">
    <source>
        <dbReference type="Proteomes" id="UP000286976"/>
    </source>
</evidence>
<dbReference type="SUPFAM" id="SSF52317">
    <property type="entry name" value="Class I glutamine amidotransferase-like"/>
    <property type="match status" value="1"/>
</dbReference>
<reference evidence="6 7" key="1">
    <citation type="journal article" date="2011" name="Front. Microbiol.">
        <title>Genomic signatures of strain selection and enhancement in Bacillus atrophaeus var. globigii, a historical biowarfare simulant.</title>
        <authorList>
            <person name="Gibbons H.S."/>
            <person name="Broomall S.M."/>
            <person name="McNew L.A."/>
            <person name="Daligault H."/>
            <person name="Chapman C."/>
            <person name="Bruce D."/>
            <person name="Karavis M."/>
            <person name="Krepps M."/>
            <person name="McGregor P.A."/>
            <person name="Hong C."/>
            <person name="Park K.H."/>
            <person name="Akmal A."/>
            <person name="Feldman A."/>
            <person name="Lin J.S."/>
            <person name="Chang W.E."/>
            <person name="Higgs B.W."/>
            <person name="Demirev P."/>
            <person name="Lindquist J."/>
            <person name="Liem A."/>
            <person name="Fochler E."/>
            <person name="Read T.D."/>
            <person name="Tapia R."/>
            <person name="Johnson S."/>
            <person name="Bishop-Lilly K.A."/>
            <person name="Detter C."/>
            <person name="Han C."/>
            <person name="Sozhamannan S."/>
            <person name="Rosenzweig C.N."/>
            <person name="Skowronski E.W."/>
        </authorList>
    </citation>
    <scope>NUCLEOTIDE SEQUENCE [LARGE SCALE GENOMIC DNA]</scope>
    <source>
        <strain evidence="6 7">AIT1</strain>
    </source>
</reference>
<feature type="domain" description="Glutamine amidotransferase" evidence="5">
    <location>
        <begin position="15"/>
        <end position="204"/>
    </location>
</feature>
<evidence type="ECO:0000259" key="5">
    <source>
        <dbReference type="Pfam" id="PF00117"/>
    </source>
</evidence>
<gene>
    <name evidence="6" type="ORF">CWE15_07230</name>
</gene>
<dbReference type="EC" id="4.1.3.27" evidence="1"/>
<organism evidence="6 7">
    <name type="scientific">Aliidiomarina taiwanensis</name>
    <dbReference type="NCBI Taxonomy" id="946228"/>
    <lineage>
        <taxon>Bacteria</taxon>
        <taxon>Pseudomonadati</taxon>
        <taxon>Pseudomonadota</taxon>
        <taxon>Gammaproteobacteria</taxon>
        <taxon>Alteromonadales</taxon>
        <taxon>Idiomarinaceae</taxon>
        <taxon>Aliidiomarina</taxon>
    </lineage>
</organism>
<protein>
    <recommendedName>
        <fullName evidence="1">anthranilate synthase</fullName>
        <ecNumber evidence="1">4.1.3.27</ecNumber>
    </recommendedName>
</protein>
<dbReference type="AlphaFoldDB" id="A0A432X1Q2"/>
<accession>A0A432X1Q2</accession>
<dbReference type="InterPro" id="IPR029062">
    <property type="entry name" value="Class_I_gatase-like"/>
</dbReference>
<name>A0A432X1Q2_9GAMM</name>
<dbReference type="GO" id="GO:0005829">
    <property type="term" value="C:cytosol"/>
    <property type="evidence" value="ECO:0007669"/>
    <property type="project" value="TreeGrafter"/>
</dbReference>
<dbReference type="GO" id="GO:0004048">
    <property type="term" value="F:anthranilate phosphoribosyltransferase activity"/>
    <property type="evidence" value="ECO:0007669"/>
    <property type="project" value="TreeGrafter"/>
</dbReference>
<sequence length="213" mass="23045">MKPTLPPHTQGVVFVLDNLDSFTYNLVDEFAQLGFYTQVFRNTLPLASLLAHLTELEQVAADHGLGPVTLVLSPGPGYPAQAGQLIPLIKACVGRVPMVGICLGFQALVEHFGGHIGPCSNPAHGKSAAIQTQAHPLYQQLPQPLLVARYHSLQATQVPSELEIIAQLDTIPMAICHKQHAILGLQFHPESIMTTTGSQLLSNCIQFLENQYA</sequence>
<evidence type="ECO:0000256" key="4">
    <source>
        <dbReference type="ARBA" id="ARBA00047683"/>
    </source>
</evidence>
<comment type="catalytic activity">
    <reaction evidence="4">
        <text>chorismate + L-glutamine = anthranilate + pyruvate + L-glutamate + H(+)</text>
        <dbReference type="Rhea" id="RHEA:21732"/>
        <dbReference type="ChEBI" id="CHEBI:15361"/>
        <dbReference type="ChEBI" id="CHEBI:15378"/>
        <dbReference type="ChEBI" id="CHEBI:16567"/>
        <dbReference type="ChEBI" id="CHEBI:29748"/>
        <dbReference type="ChEBI" id="CHEBI:29985"/>
        <dbReference type="ChEBI" id="CHEBI:58359"/>
        <dbReference type="EC" id="4.1.3.27"/>
    </reaction>
</comment>
<dbReference type="PROSITE" id="PS51273">
    <property type="entry name" value="GATASE_TYPE_1"/>
    <property type="match status" value="1"/>
</dbReference>
<dbReference type="Proteomes" id="UP000286976">
    <property type="component" value="Unassembled WGS sequence"/>
</dbReference>
<dbReference type="GO" id="GO:0000162">
    <property type="term" value="P:L-tryptophan biosynthetic process"/>
    <property type="evidence" value="ECO:0007669"/>
    <property type="project" value="TreeGrafter"/>
</dbReference>